<dbReference type="Proteomes" id="UP000466187">
    <property type="component" value="Chromosome"/>
</dbReference>
<dbReference type="RefSeq" id="WP_163687118.1">
    <property type="nucleotide sequence ID" value="NZ_AP022608.1"/>
</dbReference>
<proteinExistence type="predicted"/>
<evidence type="ECO:0000313" key="1">
    <source>
        <dbReference type="EMBL" id="BBZ18614.1"/>
    </source>
</evidence>
<gene>
    <name evidence="1" type="ORF">MGAD_29490</name>
</gene>
<dbReference type="AlphaFoldDB" id="A0A7I7WM48"/>
<evidence type="ECO:0000313" key="2">
    <source>
        <dbReference type="Proteomes" id="UP000466187"/>
    </source>
</evidence>
<dbReference type="EMBL" id="AP022608">
    <property type="protein sequence ID" value="BBZ18614.1"/>
    <property type="molecule type" value="Genomic_DNA"/>
</dbReference>
<reference evidence="1 2" key="1">
    <citation type="journal article" date="2019" name="Emerg. Microbes Infect.">
        <title>Comprehensive subspecies identification of 175 nontuberculous mycobacteria species based on 7547 genomic profiles.</title>
        <authorList>
            <person name="Matsumoto Y."/>
            <person name="Kinjo T."/>
            <person name="Motooka D."/>
            <person name="Nabeya D."/>
            <person name="Jung N."/>
            <person name="Uechi K."/>
            <person name="Horii T."/>
            <person name="Iida T."/>
            <person name="Fujita J."/>
            <person name="Nakamura S."/>
        </authorList>
    </citation>
    <scope>NUCLEOTIDE SEQUENCE [LARGE SCALE GENOMIC DNA]</scope>
    <source>
        <strain evidence="1 2">JCM 12688</strain>
    </source>
</reference>
<dbReference type="KEGG" id="mgad:MGAD_29490"/>
<organism evidence="1 2">
    <name type="scientific">Mycolicibacterium gadium</name>
    <name type="common">Mycobacterium gadium</name>
    <dbReference type="NCBI Taxonomy" id="1794"/>
    <lineage>
        <taxon>Bacteria</taxon>
        <taxon>Bacillati</taxon>
        <taxon>Actinomycetota</taxon>
        <taxon>Actinomycetes</taxon>
        <taxon>Mycobacteriales</taxon>
        <taxon>Mycobacteriaceae</taxon>
        <taxon>Mycolicibacterium</taxon>
    </lineage>
</organism>
<accession>A0A7I7WM48</accession>
<protein>
    <submittedName>
        <fullName evidence="1">Uncharacterized protein</fullName>
    </submittedName>
</protein>
<name>A0A7I7WM48_MYCGU</name>
<sequence>MTETFSAEVQSVVGPMLSELGFELDAVDDNVDEGGRRASVVYYRADDCKIQIYQSAREGNINCMIGPVDAPNEIGLHDRSGRWQYLPRFSPQPDVPLEELVKSVTFAARSDAEQLERVKTTISENFETARSGILEMFKHQ</sequence>